<gene>
    <name evidence="1" type="ORF">F4554_000867</name>
</gene>
<protein>
    <submittedName>
        <fullName evidence="1">Uncharacterized protein</fullName>
    </submittedName>
</protein>
<comment type="caution">
    <text evidence="1">The sequence shown here is derived from an EMBL/GenBank/DDBJ whole genome shotgun (WGS) entry which is preliminary data.</text>
</comment>
<name>A0A852ZEZ1_9ACTN</name>
<evidence type="ECO:0000313" key="1">
    <source>
        <dbReference type="EMBL" id="NYH88229.1"/>
    </source>
</evidence>
<dbReference type="AlphaFoldDB" id="A0A852ZEZ1"/>
<accession>A0A852ZEZ1</accession>
<dbReference type="EMBL" id="JACBZH010000001">
    <property type="protein sequence ID" value="NYH88229.1"/>
    <property type="molecule type" value="Genomic_DNA"/>
</dbReference>
<organism evidence="1 2">
    <name type="scientific">Actinopolymorpha rutila</name>
    <dbReference type="NCBI Taxonomy" id="446787"/>
    <lineage>
        <taxon>Bacteria</taxon>
        <taxon>Bacillati</taxon>
        <taxon>Actinomycetota</taxon>
        <taxon>Actinomycetes</taxon>
        <taxon>Propionibacteriales</taxon>
        <taxon>Actinopolymorphaceae</taxon>
        <taxon>Actinopolymorpha</taxon>
    </lineage>
</organism>
<dbReference type="RefSeq" id="WP_179786165.1">
    <property type="nucleotide sequence ID" value="NZ_BAAARR010000004.1"/>
</dbReference>
<proteinExistence type="predicted"/>
<reference evidence="1 2" key="1">
    <citation type="submission" date="2020-07" db="EMBL/GenBank/DDBJ databases">
        <title>Sequencing the genomes of 1000 actinobacteria strains.</title>
        <authorList>
            <person name="Klenk H.-P."/>
        </authorList>
    </citation>
    <scope>NUCLEOTIDE SEQUENCE [LARGE SCALE GENOMIC DNA]</scope>
    <source>
        <strain evidence="1 2">DSM 18448</strain>
    </source>
</reference>
<dbReference type="Proteomes" id="UP000579605">
    <property type="component" value="Unassembled WGS sequence"/>
</dbReference>
<sequence>MSPTDDLVWVDEAYDRDYASDGVSRYGAYLRSRAHLFDDDGAPLDAVSFAGIAWQIACAPVMSPGFVHTADTIGRVRCRGSEESSEELIAEMDARLGWPARLARPRLSGWRDWERDDFGGLMEPAADRRALLFSVRVQLPVSTLGLPVPTSTAVDVGAAIEAVHLLCRRINDDVRPALDAVRETWREARR</sequence>
<keyword evidence="2" id="KW-1185">Reference proteome</keyword>
<evidence type="ECO:0000313" key="2">
    <source>
        <dbReference type="Proteomes" id="UP000579605"/>
    </source>
</evidence>